<keyword evidence="8" id="KW-1185">Reference proteome</keyword>
<evidence type="ECO:0000259" key="6">
    <source>
        <dbReference type="Pfam" id="PF12698"/>
    </source>
</evidence>
<dbReference type="PANTHER" id="PTHR43471:SF3">
    <property type="entry name" value="ABC TRANSPORTER PERMEASE PROTEIN NATB"/>
    <property type="match status" value="1"/>
</dbReference>
<dbReference type="KEGG" id="salm:D0Y50_05575"/>
<feature type="transmembrane region" description="Helical" evidence="5">
    <location>
        <begin position="231"/>
        <end position="260"/>
    </location>
</feature>
<dbReference type="EMBL" id="CP031769">
    <property type="protein sequence ID" value="AXR05893.1"/>
    <property type="molecule type" value="Genomic_DNA"/>
</dbReference>
<feature type="transmembrane region" description="Helical" evidence="5">
    <location>
        <begin position="188"/>
        <end position="210"/>
    </location>
</feature>
<dbReference type="GO" id="GO:0016020">
    <property type="term" value="C:membrane"/>
    <property type="evidence" value="ECO:0007669"/>
    <property type="project" value="UniProtKB-SubCell"/>
</dbReference>
<accession>A0A346NK36</accession>
<reference evidence="7 8" key="1">
    <citation type="submission" date="2018-08" db="EMBL/GenBank/DDBJ databases">
        <title>Salinimonas sediminis sp. nov., a piezophilic bacterium isolated from a deep-sea sediment sample from the New Britain Trench.</title>
        <authorList>
            <person name="Cao J."/>
        </authorList>
    </citation>
    <scope>NUCLEOTIDE SEQUENCE [LARGE SCALE GENOMIC DNA]</scope>
    <source>
        <strain evidence="7 8">N102</strain>
    </source>
</reference>
<proteinExistence type="predicted"/>
<feature type="transmembrane region" description="Helical" evidence="5">
    <location>
        <begin position="364"/>
        <end position="389"/>
    </location>
</feature>
<evidence type="ECO:0000256" key="3">
    <source>
        <dbReference type="ARBA" id="ARBA00022989"/>
    </source>
</evidence>
<comment type="subcellular location">
    <subcellularLocation>
        <location evidence="1">Membrane</location>
        <topology evidence="1">Multi-pass membrane protein</topology>
    </subcellularLocation>
</comment>
<dbReference type="RefSeq" id="WP_117315898.1">
    <property type="nucleotide sequence ID" value="NZ_CP031769.1"/>
</dbReference>
<evidence type="ECO:0000313" key="7">
    <source>
        <dbReference type="EMBL" id="AXR05893.1"/>
    </source>
</evidence>
<dbReference type="OrthoDB" id="5486437at2"/>
<dbReference type="PANTHER" id="PTHR43471">
    <property type="entry name" value="ABC TRANSPORTER PERMEASE"/>
    <property type="match status" value="1"/>
</dbReference>
<evidence type="ECO:0000256" key="4">
    <source>
        <dbReference type="ARBA" id="ARBA00023136"/>
    </source>
</evidence>
<dbReference type="AlphaFoldDB" id="A0A346NK36"/>
<keyword evidence="3 5" id="KW-1133">Transmembrane helix</keyword>
<dbReference type="Pfam" id="PF12698">
    <property type="entry name" value="ABC2_membrane_3"/>
    <property type="match status" value="1"/>
</dbReference>
<evidence type="ECO:0000313" key="8">
    <source>
        <dbReference type="Proteomes" id="UP000262073"/>
    </source>
</evidence>
<keyword evidence="2 5" id="KW-0812">Transmembrane</keyword>
<dbReference type="GO" id="GO:0140359">
    <property type="term" value="F:ABC-type transporter activity"/>
    <property type="evidence" value="ECO:0007669"/>
    <property type="project" value="InterPro"/>
</dbReference>
<organism evidence="7 8">
    <name type="scientific">Salinimonas sediminis</name>
    <dbReference type="NCBI Taxonomy" id="2303538"/>
    <lineage>
        <taxon>Bacteria</taxon>
        <taxon>Pseudomonadati</taxon>
        <taxon>Pseudomonadota</taxon>
        <taxon>Gammaproteobacteria</taxon>
        <taxon>Alteromonadales</taxon>
        <taxon>Alteromonadaceae</taxon>
        <taxon>Alteromonas/Salinimonas group</taxon>
        <taxon>Salinimonas</taxon>
    </lineage>
</organism>
<feature type="transmembrane region" description="Helical" evidence="5">
    <location>
        <begin position="319"/>
        <end position="344"/>
    </location>
</feature>
<sequence>MWMVFIKEMKEVVRDRKTMFFMILLPLLIFPLIIGAVAYFSTKAAQDAQSKTLTYAIVNAEAAPHIDAALAKADGFKRLSLPANTSIDSWVKSDGADFVLAVPPDYDADPLQAGNNNLELYYNGAGFNAIEARLNTLIDPIAKANQRAAFDRLEITPAQQSAIMAPIVIKDINVADERENIGEVLGGLVAYVIFILCLQGAMIPAADLGAGEKERGTLETLLISPIDRHKIVLGKFLTIATAGVTTALISVLSMAVWGILVGQSMAIEVVTNFMGAIGLIDFLLIFLMLIPVVAIFAAVLLSLSIYAKTFKEAQSYMGPLVMVIIVPIVMATLPGIELKGIWAWVPLTNVALAMKELIKGTMDYYQLIGIFGSTAVIGGGLLVFCVHWFNKEKVLFR</sequence>
<name>A0A346NK36_9ALTE</name>
<feature type="domain" description="ABC-2 type transporter transmembrane" evidence="6">
    <location>
        <begin position="17"/>
        <end position="381"/>
    </location>
</feature>
<gene>
    <name evidence="7" type="ORF">D0Y50_05575</name>
</gene>
<protein>
    <submittedName>
        <fullName evidence="7">ABC transporter permease</fullName>
    </submittedName>
</protein>
<feature type="transmembrane region" description="Helical" evidence="5">
    <location>
        <begin position="20"/>
        <end position="40"/>
    </location>
</feature>
<evidence type="ECO:0000256" key="2">
    <source>
        <dbReference type="ARBA" id="ARBA00022692"/>
    </source>
</evidence>
<feature type="transmembrane region" description="Helical" evidence="5">
    <location>
        <begin position="280"/>
        <end position="307"/>
    </location>
</feature>
<dbReference type="Proteomes" id="UP000262073">
    <property type="component" value="Chromosome"/>
</dbReference>
<evidence type="ECO:0000256" key="5">
    <source>
        <dbReference type="SAM" id="Phobius"/>
    </source>
</evidence>
<dbReference type="InterPro" id="IPR013525">
    <property type="entry name" value="ABC2_TM"/>
</dbReference>
<evidence type="ECO:0000256" key="1">
    <source>
        <dbReference type="ARBA" id="ARBA00004141"/>
    </source>
</evidence>
<keyword evidence="4 5" id="KW-0472">Membrane</keyword>